<evidence type="ECO:0008006" key="4">
    <source>
        <dbReference type="Google" id="ProtNLM"/>
    </source>
</evidence>
<dbReference type="AlphaFoldDB" id="A0A026WN45"/>
<keyword evidence="1" id="KW-0732">Signal</keyword>
<evidence type="ECO:0000313" key="2">
    <source>
        <dbReference type="EMBL" id="EZA57378.1"/>
    </source>
</evidence>
<evidence type="ECO:0000313" key="3">
    <source>
        <dbReference type="Proteomes" id="UP000053097"/>
    </source>
</evidence>
<dbReference type="EMBL" id="KK107151">
    <property type="protein sequence ID" value="EZA57378.1"/>
    <property type="molecule type" value="Genomic_DNA"/>
</dbReference>
<proteinExistence type="predicted"/>
<organism evidence="2 3">
    <name type="scientific">Ooceraea biroi</name>
    <name type="common">Clonal raider ant</name>
    <name type="synonym">Cerapachys biroi</name>
    <dbReference type="NCBI Taxonomy" id="2015173"/>
    <lineage>
        <taxon>Eukaryota</taxon>
        <taxon>Metazoa</taxon>
        <taxon>Ecdysozoa</taxon>
        <taxon>Arthropoda</taxon>
        <taxon>Hexapoda</taxon>
        <taxon>Insecta</taxon>
        <taxon>Pterygota</taxon>
        <taxon>Neoptera</taxon>
        <taxon>Endopterygota</taxon>
        <taxon>Hymenoptera</taxon>
        <taxon>Apocrita</taxon>
        <taxon>Aculeata</taxon>
        <taxon>Formicoidea</taxon>
        <taxon>Formicidae</taxon>
        <taxon>Dorylinae</taxon>
        <taxon>Ooceraea</taxon>
    </lineage>
</organism>
<feature type="signal peptide" evidence="1">
    <location>
        <begin position="1"/>
        <end position="22"/>
    </location>
</feature>
<name>A0A026WN45_OOCBI</name>
<gene>
    <name evidence="2" type="ORF">X777_02629</name>
</gene>
<dbReference type="Proteomes" id="UP000053097">
    <property type="component" value="Unassembled WGS sequence"/>
</dbReference>
<feature type="chain" id="PRO_5001545930" description="Secreted protein" evidence="1">
    <location>
        <begin position="23"/>
        <end position="159"/>
    </location>
</feature>
<evidence type="ECO:0000256" key="1">
    <source>
        <dbReference type="SAM" id="SignalP"/>
    </source>
</evidence>
<protein>
    <recommendedName>
        <fullName evidence="4">Secreted protein</fullName>
    </recommendedName>
</protein>
<accession>A0A026WN45</accession>
<sequence>MLIPHEIVLLPAIIALMTDILAHEWSNRPTVTVWRAVRRHAANVSVFFYLLADPPSPAEKVRFMLPRRVKKSPNFVNYLLLTWFCLGKKMPSFLKGSGPRVSKRDPVIPLHAVSLDCCGNIKLPESPRFGLQSSETATGMTWDEPTINRKSPIYRIVVP</sequence>
<reference evidence="2 3" key="1">
    <citation type="journal article" date="2014" name="Curr. Biol.">
        <title>The genome of the clonal raider ant Cerapachys biroi.</title>
        <authorList>
            <person name="Oxley P.R."/>
            <person name="Ji L."/>
            <person name="Fetter-Pruneda I."/>
            <person name="McKenzie S.K."/>
            <person name="Li C."/>
            <person name="Hu H."/>
            <person name="Zhang G."/>
            <person name="Kronauer D.J."/>
        </authorList>
    </citation>
    <scope>NUCLEOTIDE SEQUENCE [LARGE SCALE GENOMIC DNA]</scope>
</reference>
<keyword evidence="3" id="KW-1185">Reference proteome</keyword>